<gene>
    <name evidence="1" type="ORF">HNQ38_002597</name>
</gene>
<accession>A0A7W8FI36</accession>
<organism evidence="1 2">
    <name type="scientific">Desulfovibrio intestinalis</name>
    <dbReference type="NCBI Taxonomy" id="58621"/>
    <lineage>
        <taxon>Bacteria</taxon>
        <taxon>Pseudomonadati</taxon>
        <taxon>Thermodesulfobacteriota</taxon>
        <taxon>Desulfovibrionia</taxon>
        <taxon>Desulfovibrionales</taxon>
        <taxon>Desulfovibrionaceae</taxon>
        <taxon>Desulfovibrio</taxon>
    </lineage>
</organism>
<comment type="caution">
    <text evidence="1">The sequence shown here is derived from an EMBL/GenBank/DDBJ whole genome shotgun (WGS) entry which is preliminary data.</text>
</comment>
<protein>
    <submittedName>
        <fullName evidence="1">Uncharacterized protein</fullName>
    </submittedName>
</protein>
<keyword evidence="2" id="KW-1185">Reference proteome</keyword>
<evidence type="ECO:0000313" key="2">
    <source>
        <dbReference type="Proteomes" id="UP000539075"/>
    </source>
</evidence>
<reference evidence="1 2" key="1">
    <citation type="submission" date="2020-08" db="EMBL/GenBank/DDBJ databases">
        <title>Genomic Encyclopedia of Type Strains, Phase IV (KMG-IV): sequencing the most valuable type-strain genomes for metagenomic binning, comparative biology and taxonomic classification.</title>
        <authorList>
            <person name="Goeker M."/>
        </authorList>
    </citation>
    <scope>NUCLEOTIDE SEQUENCE [LARGE SCALE GENOMIC DNA]</scope>
    <source>
        <strain evidence="1 2">DSM 11275</strain>
    </source>
</reference>
<dbReference type="Proteomes" id="UP000539075">
    <property type="component" value="Unassembled WGS sequence"/>
</dbReference>
<dbReference type="RefSeq" id="WP_183721518.1">
    <property type="nucleotide sequence ID" value="NZ_JACHGO010000008.1"/>
</dbReference>
<name>A0A7W8FI36_9BACT</name>
<dbReference type="EMBL" id="JACHGO010000008">
    <property type="protein sequence ID" value="MBB5144482.1"/>
    <property type="molecule type" value="Genomic_DNA"/>
</dbReference>
<sequence length="101" mass="11157">MATPVGVDKKLLYPRRAGNGKAGRRMWRFAARLIRAFFLLAWGLAAGAVQPRNLARDYFGIGQNRFVIRPVVEGLARLDVSVYRNSLVLCANRHKGGFGAA</sequence>
<dbReference type="AlphaFoldDB" id="A0A7W8FI36"/>
<proteinExistence type="predicted"/>
<evidence type="ECO:0000313" key="1">
    <source>
        <dbReference type="EMBL" id="MBB5144482.1"/>
    </source>
</evidence>